<dbReference type="Proteomes" id="UP000522163">
    <property type="component" value="Unassembled WGS sequence"/>
</dbReference>
<organism evidence="1 2">
    <name type="scientific">Oribacterium sinus</name>
    <dbReference type="NCBI Taxonomy" id="237576"/>
    <lineage>
        <taxon>Bacteria</taxon>
        <taxon>Bacillati</taxon>
        <taxon>Bacillota</taxon>
        <taxon>Clostridia</taxon>
        <taxon>Lachnospirales</taxon>
        <taxon>Lachnospiraceae</taxon>
        <taxon>Oribacterium</taxon>
    </lineage>
</organism>
<accession>A0A7W9W2P0</accession>
<sequence>MKLQYVGNSFSEGLTDGKIYEGKDVNIFCVAVMDDTGMERIYSRLTPGPFAGKSEGRWDII</sequence>
<name>A0A7W9W2P0_9FIRM</name>
<dbReference type="GeneID" id="85015665"/>
<gene>
    <name evidence="1" type="ORF">HNQ46_002151</name>
</gene>
<evidence type="ECO:0000313" key="1">
    <source>
        <dbReference type="EMBL" id="MBB6042155.1"/>
    </source>
</evidence>
<comment type="caution">
    <text evidence="1">The sequence shown here is derived from an EMBL/GenBank/DDBJ whole genome shotgun (WGS) entry which is preliminary data.</text>
</comment>
<protein>
    <submittedName>
        <fullName evidence="1">Uncharacterized protein</fullName>
    </submittedName>
</protein>
<evidence type="ECO:0000313" key="2">
    <source>
        <dbReference type="Proteomes" id="UP000522163"/>
    </source>
</evidence>
<proteinExistence type="predicted"/>
<dbReference type="AlphaFoldDB" id="A0A7W9W2P0"/>
<dbReference type="RefSeq" id="WP_183684653.1">
    <property type="nucleotide sequence ID" value="NZ_CAUQIH010000006.1"/>
</dbReference>
<reference evidence="1 2" key="1">
    <citation type="submission" date="2020-08" db="EMBL/GenBank/DDBJ databases">
        <title>Genomic Encyclopedia of Type Strains, Phase IV (KMG-IV): sequencing the most valuable type-strain genomes for metagenomic binning, comparative biology and taxonomic classification.</title>
        <authorList>
            <person name="Goeker M."/>
        </authorList>
    </citation>
    <scope>NUCLEOTIDE SEQUENCE [LARGE SCALE GENOMIC DNA]</scope>
    <source>
        <strain evidence="1 2">DSM 17245</strain>
    </source>
</reference>
<dbReference type="EMBL" id="JACHHH010000012">
    <property type="protein sequence ID" value="MBB6042155.1"/>
    <property type="molecule type" value="Genomic_DNA"/>
</dbReference>